<dbReference type="Gene3D" id="3.90.870.10">
    <property type="entry name" value="DHBP synthase"/>
    <property type="match status" value="1"/>
</dbReference>
<evidence type="ECO:0000313" key="2">
    <source>
        <dbReference type="Proteomes" id="UP000243416"/>
    </source>
</evidence>
<keyword evidence="2" id="KW-1185">Reference proteome</keyword>
<dbReference type="AlphaFoldDB" id="A0A656Z831"/>
<dbReference type="PANTHER" id="PTHR42828">
    <property type="entry name" value="DHBP SYNTHASE RIBB-LIKE ALPHA/BETA DOMAIN-CONTAINING PROTEIN"/>
    <property type="match status" value="1"/>
</dbReference>
<dbReference type="Pfam" id="PF01300">
    <property type="entry name" value="Sua5_yciO_yrdC"/>
    <property type="match status" value="1"/>
</dbReference>
<name>A0A656Z831_9PROT</name>
<dbReference type="InterPro" id="IPR052532">
    <property type="entry name" value="SUA5_domain"/>
</dbReference>
<dbReference type="NCBIfam" id="TIGR00057">
    <property type="entry name" value="L-threonylcarbamoyladenylate synthase"/>
    <property type="match status" value="1"/>
</dbReference>
<evidence type="ECO:0000313" key="1">
    <source>
        <dbReference type="EMBL" id="KYC29203.1"/>
    </source>
</evidence>
<dbReference type="PANTHER" id="PTHR42828:SF3">
    <property type="entry name" value="THREONYLCARBAMOYL-AMP SYNTHASE"/>
    <property type="match status" value="1"/>
</dbReference>
<dbReference type="RefSeq" id="WP_067169682.1">
    <property type="nucleotide sequence ID" value="NZ_LFZK01000001.1"/>
</dbReference>
<accession>A0A656Z831</accession>
<gene>
    <name evidence="1" type="ORF">ACY05_01180</name>
</gene>
<proteinExistence type="predicted"/>
<dbReference type="Proteomes" id="UP000243416">
    <property type="component" value="Unassembled WGS sequence"/>
</dbReference>
<dbReference type="SUPFAM" id="SSF55821">
    <property type="entry name" value="YrdC/RibB"/>
    <property type="match status" value="1"/>
</dbReference>
<protein>
    <submittedName>
        <fullName evidence="1">Uncharacterized protein</fullName>
    </submittedName>
</protein>
<dbReference type="OrthoDB" id="9781656at2"/>
<comment type="caution">
    <text evidence="1">The sequence shown here is derived from an EMBL/GenBank/DDBJ whole genome shotgun (WGS) entry which is preliminary data.</text>
</comment>
<dbReference type="InterPro" id="IPR017945">
    <property type="entry name" value="DHBP_synth_RibB-like_a/b_dom"/>
</dbReference>
<dbReference type="GO" id="GO:0003725">
    <property type="term" value="F:double-stranded RNA binding"/>
    <property type="evidence" value="ECO:0007669"/>
    <property type="project" value="InterPro"/>
</dbReference>
<reference evidence="1 2" key="1">
    <citation type="journal article" date="2016" name="ISME J.">
        <title>Integrated multi-omics analyses reveal the biochemical mechanisms and phylogenetic relevance of anaerobic androgen biodegradation in the environment.</title>
        <authorList>
            <person name="Yang F.C."/>
            <person name="Chen Y.L."/>
            <person name="Tang S.L."/>
            <person name="Yu C.P."/>
            <person name="Wang P.H."/>
            <person name="Ismail W."/>
            <person name="Wang C.H."/>
            <person name="Ding J.Y."/>
            <person name="Yang C.Y."/>
            <person name="Yang C.Y."/>
            <person name="Chiang Y.R."/>
        </authorList>
    </citation>
    <scope>NUCLEOTIDE SEQUENCE [LARGE SCALE GENOMIC DNA]</scope>
    <source>
        <strain evidence="1 2">DSM 13999</strain>
    </source>
</reference>
<dbReference type="InterPro" id="IPR006070">
    <property type="entry name" value="Sua5-like_dom"/>
</dbReference>
<dbReference type="EMBL" id="LFZK01000001">
    <property type="protein sequence ID" value="KYC29203.1"/>
    <property type="molecule type" value="Genomic_DNA"/>
</dbReference>
<sequence length="215" mass="23688">MTQIFYIHPEHPQPRLIRHAVEIIRQGGLVALPTDSSYALAGHLGDKELLDRIRRIRGVDERHLMTLMCADLSQIATYARVDNSVYRQLKATTPGCYTFILEGSRELPRRVLHPKRKTLGLRVPDHVLVQALLTELGEPLLTSTLILPGKTSDEEEAEPLNDSHEILDRLEHQLDLVIDAGPCSTAQTTVIDLVSGAPVLVRAGCGALAPFGLEG</sequence>
<organism evidence="1 2">
    <name type="scientific">Sterolibacterium denitrificans</name>
    <dbReference type="NCBI Taxonomy" id="157592"/>
    <lineage>
        <taxon>Bacteria</taxon>
        <taxon>Pseudomonadati</taxon>
        <taxon>Pseudomonadota</taxon>
        <taxon>Betaproteobacteria</taxon>
        <taxon>Nitrosomonadales</taxon>
        <taxon>Sterolibacteriaceae</taxon>
        <taxon>Sterolibacterium</taxon>
    </lineage>
</organism>
<dbReference type="PROSITE" id="PS51163">
    <property type="entry name" value="YRDC"/>
    <property type="match status" value="1"/>
</dbReference>